<name>A0A2P2KK59_RHIMU</name>
<proteinExistence type="predicted"/>
<organism evidence="1">
    <name type="scientific">Rhizophora mucronata</name>
    <name type="common">Asiatic mangrove</name>
    <dbReference type="NCBI Taxonomy" id="61149"/>
    <lineage>
        <taxon>Eukaryota</taxon>
        <taxon>Viridiplantae</taxon>
        <taxon>Streptophyta</taxon>
        <taxon>Embryophyta</taxon>
        <taxon>Tracheophyta</taxon>
        <taxon>Spermatophyta</taxon>
        <taxon>Magnoliopsida</taxon>
        <taxon>eudicotyledons</taxon>
        <taxon>Gunneridae</taxon>
        <taxon>Pentapetalae</taxon>
        <taxon>rosids</taxon>
        <taxon>fabids</taxon>
        <taxon>Malpighiales</taxon>
        <taxon>Rhizophoraceae</taxon>
        <taxon>Rhizophora</taxon>
    </lineage>
</organism>
<reference evidence="1" key="1">
    <citation type="submission" date="2018-02" db="EMBL/GenBank/DDBJ databases">
        <title>Rhizophora mucronata_Transcriptome.</title>
        <authorList>
            <person name="Meera S.P."/>
            <person name="Sreeshan A."/>
            <person name="Augustine A."/>
        </authorList>
    </citation>
    <scope>NUCLEOTIDE SEQUENCE</scope>
    <source>
        <tissue evidence="1">Leaf</tissue>
    </source>
</reference>
<dbReference type="AlphaFoldDB" id="A0A2P2KK59"/>
<dbReference type="EMBL" id="GGEC01025613">
    <property type="protein sequence ID" value="MBX06097.1"/>
    <property type="molecule type" value="Transcribed_RNA"/>
</dbReference>
<sequence>MFVILRNQVSKTLKSLYK</sequence>
<evidence type="ECO:0000313" key="1">
    <source>
        <dbReference type="EMBL" id="MBX06097.1"/>
    </source>
</evidence>
<accession>A0A2P2KK59</accession>
<protein>
    <submittedName>
        <fullName evidence="1">Uncharacterized protein</fullName>
    </submittedName>
</protein>